<reference evidence="2 3" key="1">
    <citation type="submission" date="2017-05" db="EMBL/GenBank/DDBJ databases">
        <title>Genome sequence of Acetobacter pasteurianus subsp. ascendens strain SRCM101447.</title>
        <authorList>
            <person name="Cho S.H."/>
        </authorList>
    </citation>
    <scope>NUCLEOTIDE SEQUENCE [LARGE SCALE GENOMIC DNA]</scope>
    <source>
        <strain evidence="2 3">SRCM101447</strain>
    </source>
</reference>
<dbReference type="Proteomes" id="UP000195633">
    <property type="component" value="Chromosome"/>
</dbReference>
<dbReference type="PIRSF" id="PIRSF029171">
    <property type="entry name" value="Esterase_LipA"/>
    <property type="match status" value="1"/>
</dbReference>
<keyword evidence="1" id="KW-0732">Signal</keyword>
<dbReference type="GO" id="GO:0016042">
    <property type="term" value="P:lipid catabolic process"/>
    <property type="evidence" value="ECO:0007669"/>
    <property type="project" value="InterPro"/>
</dbReference>
<dbReference type="Pfam" id="PF03583">
    <property type="entry name" value="LIP"/>
    <property type="match status" value="1"/>
</dbReference>
<evidence type="ECO:0000313" key="3">
    <source>
        <dbReference type="Proteomes" id="UP000195633"/>
    </source>
</evidence>
<feature type="signal peptide" evidence="1">
    <location>
        <begin position="1"/>
        <end position="29"/>
    </location>
</feature>
<dbReference type="SUPFAM" id="SSF53474">
    <property type="entry name" value="alpha/beta-Hydrolases"/>
    <property type="match status" value="1"/>
</dbReference>
<accession>A0A1Y0V7E6</accession>
<dbReference type="PANTHER" id="PTHR34853:SF1">
    <property type="entry name" value="LIPASE 5"/>
    <property type="match status" value="1"/>
</dbReference>
<dbReference type="AlphaFoldDB" id="A0A1Y0V7E6"/>
<dbReference type="PANTHER" id="PTHR34853">
    <property type="match status" value="1"/>
</dbReference>
<dbReference type="EMBL" id="CP021524">
    <property type="protein sequence ID" value="ARW11598.1"/>
    <property type="molecule type" value="Genomic_DNA"/>
</dbReference>
<evidence type="ECO:0008006" key="4">
    <source>
        <dbReference type="Google" id="ProtNLM"/>
    </source>
</evidence>
<dbReference type="InterPro" id="IPR005152">
    <property type="entry name" value="Lipase_secreted"/>
</dbReference>
<dbReference type="Gene3D" id="3.40.50.1820">
    <property type="entry name" value="alpha/beta hydrolase"/>
    <property type="match status" value="2"/>
</dbReference>
<dbReference type="InterPro" id="IPR029058">
    <property type="entry name" value="AB_hydrolase_fold"/>
</dbReference>
<sequence length="431" mass="46721">MAWHIRKSTYKQKYFALYAAGIMVFYAHAVTASCAFSAESLSSRQEINVGDGGVSHFYVWQGPLDAPPGTVLRTEPMEDVMRFPDAKSQYRILYISTNSITHHKVAVSGQVWLPKGKPPQHGWPLLLWAHGTVGLADHCAISWGSTSKNFPGYAARWLQNGFAVAASDYAGLGTPGLHYYLVHTTEAYNTLDIARAVVGKNYQIDNKIIIDGQSQGGGAAFSAGAEAVTYAPELQVKGTIATGLPYFSPHVALGNSTPHSNTVDPNIAYMFYVARTAQQLDPSMKPESLFTPRGLLIYAQATDSCVEDLIAKVSAADLTDANTLLPGAIQRVLAVMMPYYIYPHLKLSAPLFVGTGLKDQDVNPAAQQTLVQDSCAAGTVVENHIYPNKDHIETWLASGSDAIHFAHQLLKDEKIPSSCFLHPAPTKISPS</sequence>
<organism evidence="2 3">
    <name type="scientific">Acetobacter ascendens</name>
    <dbReference type="NCBI Taxonomy" id="481146"/>
    <lineage>
        <taxon>Bacteria</taxon>
        <taxon>Pseudomonadati</taxon>
        <taxon>Pseudomonadota</taxon>
        <taxon>Alphaproteobacteria</taxon>
        <taxon>Acetobacterales</taxon>
        <taxon>Acetobacteraceae</taxon>
        <taxon>Acetobacter</taxon>
    </lineage>
</organism>
<name>A0A1Y0V7E6_9PROT</name>
<protein>
    <recommendedName>
        <fullName evidence="4">Triacylglycerol lipase</fullName>
    </recommendedName>
</protein>
<gene>
    <name evidence="2" type="ORF">S101447_02560</name>
</gene>
<dbReference type="GO" id="GO:0004806">
    <property type="term" value="F:triacylglycerol lipase activity"/>
    <property type="evidence" value="ECO:0007669"/>
    <property type="project" value="InterPro"/>
</dbReference>
<evidence type="ECO:0000313" key="2">
    <source>
        <dbReference type="EMBL" id="ARW11598.1"/>
    </source>
</evidence>
<proteinExistence type="predicted"/>
<feature type="chain" id="PRO_5012078603" description="Triacylglycerol lipase" evidence="1">
    <location>
        <begin position="30"/>
        <end position="431"/>
    </location>
</feature>
<evidence type="ECO:0000256" key="1">
    <source>
        <dbReference type="SAM" id="SignalP"/>
    </source>
</evidence>
<dbReference type="PROSITE" id="PS51257">
    <property type="entry name" value="PROKAR_LIPOPROTEIN"/>
    <property type="match status" value="1"/>
</dbReference>